<gene>
    <name evidence="2" type="ORF">CL6EHI_117630</name>
</gene>
<protein>
    <submittedName>
        <fullName evidence="2">Uncharacterized protein</fullName>
    </submittedName>
</protein>
<dbReference type="OMA" id="CHWKFEE"/>
<dbReference type="VEuPathDB" id="AmoebaDB:KM1_018940"/>
<dbReference type="Proteomes" id="UP000078387">
    <property type="component" value="Unassembled WGS sequence"/>
</dbReference>
<dbReference type="VEuPathDB" id="AmoebaDB:EHI_117630"/>
<comment type="caution">
    <text evidence="2">The sequence shown here is derived from an EMBL/GenBank/DDBJ whole genome shotgun (WGS) entry which is preliminary data.</text>
</comment>
<dbReference type="InterPro" id="IPR005373">
    <property type="entry name" value="PHAF1"/>
</dbReference>
<dbReference type="VEuPathDB" id="AmoebaDB:EHI7A_139660"/>
<dbReference type="Pfam" id="PF03676">
    <property type="entry name" value="PHAF1"/>
    <property type="match status" value="1"/>
</dbReference>
<evidence type="ECO:0000313" key="2">
    <source>
        <dbReference type="EMBL" id="GAT96963.1"/>
    </source>
</evidence>
<sequence length="326" mass="38088">MEGVEVNFEDAIIAGAEIGMPLYNFVQLIKPIIKSADSQPIFEKNKDPQETELIEEKKGDNQTKNKKNKEMCKIYSWNKMEMSIFFDEQQTITGIEIKYPSIFTKDGKYYLKNHCEINEDIKFAINNYKHIQVEYNGPILTVIKCYSNNEKMKYDLKEKYRSLRDVQVKDNKLLFCIDSSGCDGCKELFLGKSADEIKVIFNKEPDSVIVSNGIIVCSFYDFGIDILCNISFIIIGIVLHTNDQTDKEFLKYAQCHWKFEVEKNKFQFSDNWGIIKRDREYVKVNENSSSNTDSDLYSLKEIPHTLFAVHNDRVLKIMIWNEQKKK</sequence>
<organism evidence="2 3">
    <name type="scientific">Entamoeba histolytica</name>
    <dbReference type="NCBI Taxonomy" id="5759"/>
    <lineage>
        <taxon>Eukaryota</taxon>
        <taxon>Amoebozoa</taxon>
        <taxon>Evosea</taxon>
        <taxon>Archamoebae</taxon>
        <taxon>Mastigamoebida</taxon>
        <taxon>Entamoebidae</taxon>
        <taxon>Entamoeba</taxon>
    </lineage>
</organism>
<feature type="region of interest" description="Disordered" evidence="1">
    <location>
        <begin position="40"/>
        <end position="65"/>
    </location>
</feature>
<proteinExistence type="predicted"/>
<feature type="compositionally biased region" description="Basic and acidic residues" evidence="1">
    <location>
        <begin position="43"/>
        <end position="65"/>
    </location>
</feature>
<dbReference type="VEuPathDB" id="AmoebaDB:EHI8A_154970"/>
<dbReference type="VEuPathDB" id="AmoebaDB:EHI5A_056210"/>
<name>A0A5K1VPC8_ENTHI</name>
<dbReference type="AlphaFoldDB" id="A0A5K1VPC8"/>
<reference evidence="2 3" key="1">
    <citation type="submission" date="2016-05" db="EMBL/GenBank/DDBJ databases">
        <title>First whole genome sequencing of Entamoeba histolytica HM1:IMSS-clone-6.</title>
        <authorList>
            <person name="Mukherjee Avik.K."/>
            <person name="Izumyama S."/>
            <person name="Nakada-Tsukui K."/>
            <person name="Nozaki T."/>
        </authorList>
    </citation>
    <scope>NUCLEOTIDE SEQUENCE [LARGE SCALE GENOMIC DNA]</scope>
    <source>
        <strain evidence="2 3">HM1:IMSS clone 6</strain>
    </source>
</reference>
<dbReference type="EMBL" id="BDEQ01000001">
    <property type="protein sequence ID" value="GAT96963.1"/>
    <property type="molecule type" value="Genomic_DNA"/>
</dbReference>
<accession>A0A5K1VPC8</accession>
<evidence type="ECO:0000313" key="3">
    <source>
        <dbReference type="Proteomes" id="UP000078387"/>
    </source>
</evidence>
<evidence type="ECO:0000256" key="1">
    <source>
        <dbReference type="SAM" id="MobiDB-lite"/>
    </source>
</evidence>